<evidence type="ECO:0000256" key="2">
    <source>
        <dbReference type="SAM" id="Phobius"/>
    </source>
</evidence>
<dbReference type="Gene3D" id="2.40.50.140">
    <property type="entry name" value="Nucleic acid-binding proteins"/>
    <property type="match status" value="1"/>
</dbReference>
<keyword evidence="2" id="KW-0812">Transmembrane</keyword>
<feature type="transmembrane region" description="Helical" evidence="2">
    <location>
        <begin position="12"/>
        <end position="35"/>
    </location>
</feature>
<feature type="region of interest" description="Disordered" evidence="1">
    <location>
        <begin position="192"/>
        <end position="221"/>
    </location>
</feature>
<dbReference type="Proteomes" id="UP000677668">
    <property type="component" value="Chromosome 1"/>
</dbReference>
<dbReference type="InterPro" id="IPR012340">
    <property type="entry name" value="NA-bd_OB-fold"/>
</dbReference>
<feature type="transmembrane region" description="Helical" evidence="2">
    <location>
        <begin position="63"/>
        <end position="81"/>
    </location>
</feature>
<name>A0ABX8B0M0_9BACT</name>
<feature type="compositionally biased region" description="Polar residues" evidence="1">
    <location>
        <begin position="210"/>
        <end position="221"/>
    </location>
</feature>
<evidence type="ECO:0000313" key="3">
    <source>
        <dbReference type="EMBL" id="QUV93014.1"/>
    </source>
</evidence>
<keyword evidence="4" id="KW-1185">Reference proteome</keyword>
<keyword evidence="2" id="KW-1133">Transmembrane helix</keyword>
<evidence type="ECO:0000313" key="4">
    <source>
        <dbReference type="Proteomes" id="UP000677668"/>
    </source>
</evidence>
<sequence length="221" mass="22865">MSGLFSGSALEMFCWGLALFSTTLLVLKLTVGTLLDGLDGHLDGHLAIFGADDPSGAGGGLKAILVGLMVTGWSGVICFQLTRLSPLMVLVTALSAGVMTFTSAVWLLRRVRHLESDGTLQPANAIGRFGTVYLTIPAQGSGTGQIQIEIQGRLATLEAITDGPAIPTGTRVFVIDTGQGVLRVLPEQALDPLPETGAHPSASDVPVASHRTSNSVTTSST</sequence>
<organism evidence="3 4">
    <name type="scientific">Chloracidobacterium sp. N</name>
    <dbReference type="NCBI Taxonomy" id="2821540"/>
    <lineage>
        <taxon>Bacteria</taxon>
        <taxon>Pseudomonadati</taxon>
        <taxon>Acidobacteriota</taxon>
        <taxon>Terriglobia</taxon>
        <taxon>Terriglobales</taxon>
        <taxon>Acidobacteriaceae</taxon>
        <taxon>Chloracidobacterium</taxon>
        <taxon>Chloracidobacterium aggregatum</taxon>
    </lineage>
</organism>
<dbReference type="EMBL" id="CP072642">
    <property type="protein sequence ID" value="QUV93014.1"/>
    <property type="molecule type" value="Genomic_DNA"/>
</dbReference>
<protein>
    <submittedName>
        <fullName evidence="3">NfeD family protein</fullName>
    </submittedName>
</protein>
<reference evidence="3 4" key="1">
    <citation type="submission" date="2021-03" db="EMBL/GenBank/DDBJ databases">
        <title>Genomic and phenotypic characterization of Chloracidobacterium isolates provides evidence for multiple species.</title>
        <authorList>
            <person name="Saini M.K."/>
            <person name="Costas A.M.G."/>
            <person name="Tank M."/>
            <person name="Bryant D.A."/>
        </authorList>
    </citation>
    <scope>NUCLEOTIDE SEQUENCE [LARGE SCALE GENOMIC DNA]</scope>
    <source>
        <strain evidence="3 4">N</strain>
    </source>
</reference>
<gene>
    <name evidence="3" type="ORF">J8C05_06390</name>
</gene>
<keyword evidence="2" id="KW-0472">Membrane</keyword>
<accession>A0ABX8B0M0</accession>
<evidence type="ECO:0000256" key="1">
    <source>
        <dbReference type="SAM" id="MobiDB-lite"/>
    </source>
</evidence>
<feature type="transmembrane region" description="Helical" evidence="2">
    <location>
        <begin position="88"/>
        <end position="108"/>
    </location>
</feature>
<proteinExistence type="predicted"/>
<dbReference type="RefSeq" id="WP_211421439.1">
    <property type="nucleotide sequence ID" value="NZ_CP072642.1"/>
</dbReference>